<dbReference type="AlphaFoldDB" id="X1Q269"/>
<evidence type="ECO:0008006" key="2">
    <source>
        <dbReference type="Google" id="ProtNLM"/>
    </source>
</evidence>
<dbReference type="SUPFAM" id="SSF46785">
    <property type="entry name" value="Winged helix' DNA-binding domain"/>
    <property type="match status" value="1"/>
</dbReference>
<name>X1Q269_9ZZZZ</name>
<feature type="non-terminal residue" evidence="1">
    <location>
        <position position="1"/>
    </location>
</feature>
<proteinExistence type="predicted"/>
<comment type="caution">
    <text evidence="1">The sequence shown here is derived from an EMBL/GenBank/DDBJ whole genome shotgun (WGS) entry which is preliminary data.</text>
</comment>
<evidence type="ECO:0000313" key="1">
    <source>
        <dbReference type="EMBL" id="GAI62627.1"/>
    </source>
</evidence>
<gene>
    <name evidence="1" type="ORF">S12H4_10331</name>
</gene>
<dbReference type="InterPro" id="IPR036390">
    <property type="entry name" value="WH_DNA-bd_sf"/>
</dbReference>
<dbReference type="EMBL" id="BARW01004393">
    <property type="protein sequence ID" value="GAI62627.1"/>
    <property type="molecule type" value="Genomic_DNA"/>
</dbReference>
<reference evidence="1" key="1">
    <citation type="journal article" date="2014" name="Front. Microbiol.">
        <title>High frequency of phylogenetically diverse reductive dehalogenase-homologous genes in deep subseafloor sedimentary metagenomes.</title>
        <authorList>
            <person name="Kawai M."/>
            <person name="Futagami T."/>
            <person name="Toyoda A."/>
            <person name="Takaki Y."/>
            <person name="Nishi S."/>
            <person name="Hori S."/>
            <person name="Arai W."/>
            <person name="Tsubouchi T."/>
            <person name="Morono Y."/>
            <person name="Uchiyama I."/>
            <person name="Ito T."/>
            <person name="Fujiyama A."/>
            <person name="Inagaki F."/>
            <person name="Takami H."/>
        </authorList>
    </citation>
    <scope>NUCLEOTIDE SEQUENCE</scope>
    <source>
        <strain evidence="1">Expedition CK06-06</strain>
    </source>
</reference>
<accession>X1Q269</accession>
<protein>
    <recommendedName>
        <fullName evidence="2">ArnR1-like winged helix-turn-helix domain-containing protein</fullName>
    </recommendedName>
</protein>
<organism evidence="1">
    <name type="scientific">marine sediment metagenome</name>
    <dbReference type="NCBI Taxonomy" id="412755"/>
    <lineage>
        <taxon>unclassified sequences</taxon>
        <taxon>metagenomes</taxon>
        <taxon>ecological metagenomes</taxon>
    </lineage>
</organism>
<sequence>PYSSKEIHDLCPDISLNSLRTSLKTYFVQGLIKREKKNGVFVYWITEKGLKRLEYLIGKQTVKEQIQLLTREPIKRFKLLKREPVRNIEKILKI</sequence>